<dbReference type="KEGG" id="cvn:111133757"/>
<gene>
    <name evidence="3" type="primary">LOC111133757</name>
</gene>
<evidence type="ECO:0000256" key="1">
    <source>
        <dbReference type="ARBA" id="ARBA00007865"/>
    </source>
</evidence>
<dbReference type="OrthoDB" id="7108654at2759"/>
<dbReference type="Gene3D" id="3.50.30.50">
    <property type="entry name" value="Putative cyclase"/>
    <property type="match status" value="1"/>
</dbReference>
<dbReference type="AlphaFoldDB" id="A0A8B8EEZ7"/>
<organism evidence="2 3">
    <name type="scientific">Crassostrea virginica</name>
    <name type="common">Eastern oyster</name>
    <dbReference type="NCBI Taxonomy" id="6565"/>
    <lineage>
        <taxon>Eukaryota</taxon>
        <taxon>Metazoa</taxon>
        <taxon>Spiralia</taxon>
        <taxon>Lophotrochozoa</taxon>
        <taxon>Mollusca</taxon>
        <taxon>Bivalvia</taxon>
        <taxon>Autobranchia</taxon>
        <taxon>Pteriomorphia</taxon>
        <taxon>Ostreida</taxon>
        <taxon>Ostreoidea</taxon>
        <taxon>Ostreidae</taxon>
        <taxon>Crassostrea</taxon>
    </lineage>
</organism>
<dbReference type="PANTHER" id="PTHR31118">
    <property type="entry name" value="CYCLASE-LIKE PROTEIN 2"/>
    <property type="match status" value="1"/>
</dbReference>
<proteinExistence type="inferred from homology"/>
<reference evidence="3" key="1">
    <citation type="submission" date="2025-08" db="UniProtKB">
        <authorList>
            <consortium name="RefSeq"/>
        </authorList>
    </citation>
    <scope>IDENTIFICATION</scope>
    <source>
        <tissue evidence="3">Whole sample</tissue>
    </source>
</reference>
<sequence>MWVRDRVNLRRRLTLLQEKMLLASIINMVILGTSQGMRIVDLTHEHSPSTIYWPGNPRYNFTILFRNSTDSYWYESNSFATAEHGGTHVDAPAHFYEGGLRVQQIPMEKLVGKGVIINVKQKASIDPDYRVTVEDLVNYERTHGSIPDGAVVLMNSGWSDKYPNPTSVFNTPTPSDPKTFHFPGWHENATAWLMKNRNINIIGVDTPSTDYGQSKVFPTHVLMGKHNIIGVENVGFLDKIPESGSTICVAVLKLTDGSGAPARVFAMVEENKEVLASGSESLLSEVFLMFSLIPFVHRLIGQ</sequence>
<accession>A0A8B8EEZ7</accession>
<dbReference type="GO" id="GO:0019441">
    <property type="term" value="P:L-tryptophan catabolic process to kynurenine"/>
    <property type="evidence" value="ECO:0007669"/>
    <property type="project" value="InterPro"/>
</dbReference>
<evidence type="ECO:0000313" key="2">
    <source>
        <dbReference type="Proteomes" id="UP000694844"/>
    </source>
</evidence>
<dbReference type="Pfam" id="PF04199">
    <property type="entry name" value="Cyclase"/>
    <property type="match status" value="1"/>
</dbReference>
<dbReference type="GeneID" id="111133757"/>
<comment type="similarity">
    <text evidence="1">Belongs to the Cyclase 1 superfamily.</text>
</comment>
<name>A0A8B8EEZ7_CRAVI</name>
<dbReference type="Proteomes" id="UP000694844">
    <property type="component" value="Chromosome 5"/>
</dbReference>
<evidence type="ECO:0000313" key="3">
    <source>
        <dbReference type="RefSeq" id="XP_022338103.1"/>
    </source>
</evidence>
<dbReference type="GO" id="GO:0004061">
    <property type="term" value="F:arylformamidase activity"/>
    <property type="evidence" value="ECO:0007669"/>
    <property type="project" value="InterPro"/>
</dbReference>
<protein>
    <submittedName>
        <fullName evidence="3">Uncharacterized protein LOC111133757 isoform X1</fullName>
    </submittedName>
</protein>
<dbReference type="PANTHER" id="PTHR31118:SF12">
    <property type="entry name" value="CYCLASE-LIKE PROTEIN 2"/>
    <property type="match status" value="1"/>
</dbReference>
<dbReference type="InterPro" id="IPR037175">
    <property type="entry name" value="KFase_sf"/>
</dbReference>
<keyword evidence="2" id="KW-1185">Reference proteome</keyword>
<dbReference type="InterPro" id="IPR007325">
    <property type="entry name" value="KFase/CYL"/>
</dbReference>
<dbReference type="RefSeq" id="XP_022338103.1">
    <property type="nucleotide sequence ID" value="XM_022482395.1"/>
</dbReference>
<dbReference type="SUPFAM" id="SSF102198">
    <property type="entry name" value="Putative cyclase"/>
    <property type="match status" value="1"/>
</dbReference>